<gene>
    <name evidence="2" type="ORF">KUF71_018930</name>
</gene>
<comment type="caution">
    <text evidence="2">The sequence shown here is derived from an EMBL/GenBank/DDBJ whole genome shotgun (WGS) entry which is preliminary data.</text>
</comment>
<dbReference type="EMBL" id="JAHWGI010000063">
    <property type="protein sequence ID" value="KAK3908502.1"/>
    <property type="molecule type" value="Genomic_DNA"/>
</dbReference>
<dbReference type="AlphaFoldDB" id="A0AAE1GSN5"/>
<keyword evidence="1" id="KW-0812">Transmembrane</keyword>
<reference evidence="2" key="2">
    <citation type="journal article" date="2023" name="BMC Genomics">
        <title>Pest status, molecular evolution, and epigenetic factors derived from the genome assembly of Frankliniella fusca, a thysanopteran phytovirus vector.</title>
        <authorList>
            <person name="Catto M.A."/>
            <person name="Labadie P.E."/>
            <person name="Jacobson A.L."/>
            <person name="Kennedy G.G."/>
            <person name="Srinivasan R."/>
            <person name="Hunt B.G."/>
        </authorList>
    </citation>
    <scope>NUCLEOTIDE SEQUENCE</scope>
    <source>
        <strain evidence="2">PL_HMW_Pooled</strain>
    </source>
</reference>
<keyword evidence="3" id="KW-1185">Reference proteome</keyword>
<keyword evidence="1" id="KW-0472">Membrane</keyword>
<accession>A0AAE1GSN5</accession>
<evidence type="ECO:0000256" key="1">
    <source>
        <dbReference type="SAM" id="Phobius"/>
    </source>
</evidence>
<evidence type="ECO:0000313" key="3">
    <source>
        <dbReference type="Proteomes" id="UP001219518"/>
    </source>
</evidence>
<evidence type="ECO:0000313" key="2">
    <source>
        <dbReference type="EMBL" id="KAK3908502.1"/>
    </source>
</evidence>
<dbReference type="Proteomes" id="UP001219518">
    <property type="component" value="Unassembled WGS sequence"/>
</dbReference>
<feature type="transmembrane region" description="Helical" evidence="1">
    <location>
        <begin position="113"/>
        <end position="133"/>
    </location>
</feature>
<name>A0AAE1GSN5_9NEOP</name>
<proteinExistence type="predicted"/>
<feature type="non-terminal residue" evidence="2">
    <location>
        <position position="1"/>
    </location>
</feature>
<organism evidence="2 3">
    <name type="scientific">Frankliniella fusca</name>
    <dbReference type="NCBI Taxonomy" id="407009"/>
    <lineage>
        <taxon>Eukaryota</taxon>
        <taxon>Metazoa</taxon>
        <taxon>Ecdysozoa</taxon>
        <taxon>Arthropoda</taxon>
        <taxon>Hexapoda</taxon>
        <taxon>Insecta</taxon>
        <taxon>Pterygota</taxon>
        <taxon>Neoptera</taxon>
        <taxon>Paraneoptera</taxon>
        <taxon>Thysanoptera</taxon>
        <taxon>Terebrantia</taxon>
        <taxon>Thripoidea</taxon>
        <taxon>Thripidae</taxon>
        <taxon>Frankliniella</taxon>
    </lineage>
</organism>
<sequence>GQLRNIKYQANRRRKLDSKSVISSIEILKYSDQYTHSIFDVGSDPFFVHYFLPQQMRVYNSYAERSLYCRVIIDASGKIVTKIERPVERHNANAITYWMREWIRHGAALPQEIVIDFSAALLLALCLTFASYVSGNA</sequence>
<protein>
    <submittedName>
        <fullName evidence="2">120.7 kDa protein in NOF-FB transposable element</fullName>
    </submittedName>
</protein>
<reference evidence="2" key="1">
    <citation type="submission" date="2021-07" db="EMBL/GenBank/DDBJ databases">
        <authorList>
            <person name="Catto M.A."/>
            <person name="Jacobson A."/>
            <person name="Kennedy G."/>
            <person name="Labadie P."/>
            <person name="Hunt B.G."/>
            <person name="Srinivasan R."/>
        </authorList>
    </citation>
    <scope>NUCLEOTIDE SEQUENCE</scope>
    <source>
        <strain evidence="2">PL_HMW_Pooled</strain>
        <tissue evidence="2">Head</tissue>
    </source>
</reference>
<keyword evidence="1" id="KW-1133">Transmembrane helix</keyword>